<name>A0AAD1R7H1_PELCU</name>
<evidence type="ECO:0000256" key="8">
    <source>
        <dbReference type="SAM" id="Coils"/>
    </source>
</evidence>
<keyword evidence="6 8" id="KW-0175">Coiled coil</keyword>
<evidence type="ECO:0000256" key="7">
    <source>
        <dbReference type="ARBA" id="ARBA00030704"/>
    </source>
</evidence>
<dbReference type="InterPro" id="IPR057656">
    <property type="entry name" value="CEP63/Deup1_CC"/>
</dbReference>
<reference evidence="11" key="1">
    <citation type="submission" date="2022-03" db="EMBL/GenBank/DDBJ databases">
        <authorList>
            <person name="Alioto T."/>
            <person name="Alioto T."/>
            <person name="Gomez Garrido J."/>
        </authorList>
    </citation>
    <scope>NUCLEOTIDE SEQUENCE</scope>
</reference>
<dbReference type="EMBL" id="OW240912">
    <property type="protein sequence ID" value="CAH2225504.1"/>
    <property type="molecule type" value="Genomic_DNA"/>
</dbReference>
<dbReference type="GO" id="GO:0098535">
    <property type="term" value="P:de novo centriole assembly involved in multi-ciliated epithelial cell differentiation"/>
    <property type="evidence" value="ECO:0007669"/>
    <property type="project" value="TreeGrafter"/>
</dbReference>
<feature type="domain" description="CEP63/Deup1 N-terminal" evidence="9">
    <location>
        <begin position="44"/>
        <end position="315"/>
    </location>
</feature>
<evidence type="ECO:0000313" key="12">
    <source>
        <dbReference type="Proteomes" id="UP001295444"/>
    </source>
</evidence>
<organism evidence="11 12">
    <name type="scientific">Pelobates cultripes</name>
    <name type="common">Western spadefoot toad</name>
    <dbReference type="NCBI Taxonomy" id="61616"/>
    <lineage>
        <taxon>Eukaryota</taxon>
        <taxon>Metazoa</taxon>
        <taxon>Chordata</taxon>
        <taxon>Craniata</taxon>
        <taxon>Vertebrata</taxon>
        <taxon>Euteleostomi</taxon>
        <taxon>Amphibia</taxon>
        <taxon>Batrachia</taxon>
        <taxon>Anura</taxon>
        <taxon>Pelobatoidea</taxon>
        <taxon>Pelobatidae</taxon>
        <taxon>Pelobates</taxon>
    </lineage>
</organism>
<feature type="coiled-coil region" evidence="8">
    <location>
        <begin position="262"/>
        <end position="310"/>
    </location>
</feature>
<feature type="coiled-coil region" evidence="8">
    <location>
        <begin position="167"/>
        <end position="222"/>
    </location>
</feature>
<accession>A0AAD1R7H1</accession>
<dbReference type="Pfam" id="PF25771">
    <property type="entry name" value="CC_CEP152-bind"/>
    <property type="match status" value="1"/>
</dbReference>
<evidence type="ECO:0000256" key="5">
    <source>
        <dbReference type="ARBA" id="ARBA00022794"/>
    </source>
</evidence>
<feature type="domain" description="CEP63/Deup1 CEP152 binding coiled coil" evidence="10">
    <location>
        <begin position="605"/>
        <end position="639"/>
    </location>
</feature>
<dbReference type="GO" id="GO:0005814">
    <property type="term" value="C:centriole"/>
    <property type="evidence" value="ECO:0007669"/>
    <property type="project" value="TreeGrafter"/>
</dbReference>
<feature type="coiled-coil region" evidence="8">
    <location>
        <begin position="376"/>
        <end position="450"/>
    </location>
</feature>
<dbReference type="PANTHER" id="PTHR18875:SF5">
    <property type="entry name" value="DEUTEROSOME ASSEMBLY PROTEIN 1"/>
    <property type="match status" value="1"/>
</dbReference>
<keyword evidence="5" id="KW-0970">Cilium biogenesis/degradation</keyword>
<protein>
    <recommendedName>
        <fullName evidence="3">Deuterosome assembly protein 1</fullName>
    </recommendedName>
    <alternativeName>
        <fullName evidence="7">Coiled-coil domain-containing protein 67</fullName>
    </alternativeName>
</protein>
<dbReference type="PANTHER" id="PTHR18875">
    <property type="entry name" value="SARCOMA ANTIGEN NY-SAR-24/CYTOSKELETAL PROTEIN SOJO"/>
    <property type="match status" value="1"/>
</dbReference>
<dbReference type="GO" id="GO:0007099">
    <property type="term" value="P:centriole replication"/>
    <property type="evidence" value="ECO:0007669"/>
    <property type="project" value="TreeGrafter"/>
</dbReference>
<dbReference type="GO" id="GO:0005737">
    <property type="term" value="C:cytoplasm"/>
    <property type="evidence" value="ECO:0007669"/>
    <property type="project" value="UniProtKB-SubCell"/>
</dbReference>
<evidence type="ECO:0000256" key="6">
    <source>
        <dbReference type="ARBA" id="ARBA00023054"/>
    </source>
</evidence>
<feature type="coiled-coil region" evidence="8">
    <location>
        <begin position="64"/>
        <end position="123"/>
    </location>
</feature>
<evidence type="ECO:0000256" key="2">
    <source>
        <dbReference type="ARBA" id="ARBA00007181"/>
    </source>
</evidence>
<evidence type="ECO:0000256" key="3">
    <source>
        <dbReference type="ARBA" id="ARBA00019105"/>
    </source>
</evidence>
<evidence type="ECO:0000313" key="11">
    <source>
        <dbReference type="EMBL" id="CAH2225504.1"/>
    </source>
</evidence>
<proteinExistence type="inferred from homology"/>
<keyword evidence="12" id="KW-1185">Reference proteome</keyword>
<feature type="coiled-coil region" evidence="8">
    <location>
        <begin position="607"/>
        <end position="634"/>
    </location>
</feature>
<comment type="subcellular location">
    <subcellularLocation>
        <location evidence="1">Cytoplasm</location>
    </subcellularLocation>
</comment>
<dbReference type="Pfam" id="PF17045">
    <property type="entry name" value="CEP63"/>
    <property type="match status" value="1"/>
</dbReference>
<evidence type="ECO:0000259" key="9">
    <source>
        <dbReference type="Pfam" id="PF17045"/>
    </source>
</evidence>
<dbReference type="InterPro" id="IPR031470">
    <property type="entry name" value="CEP63/Deup1_N"/>
</dbReference>
<dbReference type="GO" id="GO:0030030">
    <property type="term" value="P:cell projection organization"/>
    <property type="evidence" value="ECO:0007669"/>
    <property type="project" value="UniProtKB-KW"/>
</dbReference>
<dbReference type="Proteomes" id="UP001295444">
    <property type="component" value="Chromosome 01"/>
</dbReference>
<evidence type="ECO:0000256" key="1">
    <source>
        <dbReference type="ARBA" id="ARBA00004496"/>
    </source>
</evidence>
<dbReference type="AlphaFoldDB" id="A0AAD1R7H1"/>
<keyword evidence="4" id="KW-0963">Cytoplasm</keyword>
<evidence type="ECO:0000259" key="10">
    <source>
        <dbReference type="Pfam" id="PF25771"/>
    </source>
</evidence>
<sequence>MVVGVVFGVEATDWLYPAQEMQKETEMNQQRPGFQCCLPIRDVSCENELEELMHQIDIMVNSKKVEWEQQVIVLEQRIQAQDKELSEARNALDEKTCEIKMLCKKLEQADHAEREKVQKYEKQLQALKYQLCKLKKSYEKLNFCNSKNPRDKNAEPCPGAKASQTEIQWLMQKLEEFKVRSKEWENQRVLYQNHLKSLSEQRKTLTEKCELYQKQSQSYQEQLSSRTQLQDEAITNNQAEIRRLRCQLDVSQETIRSDRVIIENLKSTVKEITLGRNSLKDENQKLFQELKHCQKRCQSVEIELSEVKIELQARDDLLRAVELDQKQMLKAIPDAKLYTNPQGKELSTQEQSEPRMYQTQNEELAWKMFNLSTSKQDQIENDLQKEEAKNNDLERLRTDITDLTAKLNQKDITMATRSENRSRLEQDLDLKEHNKVNEQALKAVKELQDGAEPHIGNLQPKRERTRDYHIKLHVKREVMEQLPVKMKVTPKLIIKAETQINGDQGRSFMEKNNYKAPNQTTGYSNNNQPSQSEWDIDLCDSDWESTSGSFMINLDTLQANGNLQNGGHPEDLDYPDFCRLFVYGQQRDLTMCSSTGTSFISAAEKFLNEENRRAEDFEKVLNSHIEEMQRYSENTLAKYTILHQNRHI</sequence>
<gene>
    <name evidence="11" type="ORF">PECUL_23A043885</name>
</gene>
<evidence type="ECO:0000256" key="4">
    <source>
        <dbReference type="ARBA" id="ARBA00022490"/>
    </source>
</evidence>
<comment type="similarity">
    <text evidence="2">Belongs to the CEP63 family.</text>
</comment>